<feature type="region of interest" description="Disordered" evidence="1">
    <location>
        <begin position="1"/>
        <end position="22"/>
    </location>
</feature>
<reference evidence="4" key="1">
    <citation type="journal article" date="2019" name="Int. J. Syst. Evol. Microbiol.">
        <title>The Global Catalogue of Microorganisms (GCM) 10K type strain sequencing project: providing services to taxonomists for standard genome sequencing and annotation.</title>
        <authorList>
            <consortium name="The Broad Institute Genomics Platform"/>
            <consortium name="The Broad Institute Genome Sequencing Center for Infectious Disease"/>
            <person name="Wu L."/>
            <person name="Ma J."/>
        </authorList>
    </citation>
    <scope>NUCLEOTIDE SEQUENCE [LARGE SCALE GENOMIC DNA]</scope>
    <source>
        <strain evidence="4">JCM 30846</strain>
    </source>
</reference>
<name>A0ABP7ENR2_9ACTN</name>
<evidence type="ECO:0000256" key="1">
    <source>
        <dbReference type="SAM" id="MobiDB-lite"/>
    </source>
</evidence>
<evidence type="ECO:0000313" key="3">
    <source>
        <dbReference type="EMBL" id="GAA3722078.1"/>
    </source>
</evidence>
<dbReference type="InterPro" id="IPR036237">
    <property type="entry name" value="Xyl_isomerase-like_sf"/>
</dbReference>
<feature type="domain" description="Xylose isomerase-like TIM barrel" evidence="2">
    <location>
        <begin position="45"/>
        <end position="307"/>
    </location>
</feature>
<dbReference type="PANTHER" id="PTHR12110:SF41">
    <property type="entry name" value="INOSOSE DEHYDRATASE"/>
    <property type="match status" value="1"/>
</dbReference>
<keyword evidence="3" id="KW-0413">Isomerase</keyword>
<evidence type="ECO:0000313" key="4">
    <source>
        <dbReference type="Proteomes" id="UP001499884"/>
    </source>
</evidence>
<evidence type="ECO:0000259" key="2">
    <source>
        <dbReference type="Pfam" id="PF01261"/>
    </source>
</evidence>
<dbReference type="InterPro" id="IPR013022">
    <property type="entry name" value="Xyl_isomerase-like_TIM-brl"/>
</dbReference>
<accession>A0ABP7ENR2</accession>
<dbReference type="PANTHER" id="PTHR12110">
    <property type="entry name" value="HYDROXYPYRUVATE ISOMERASE"/>
    <property type="match status" value="1"/>
</dbReference>
<dbReference type="Pfam" id="PF01261">
    <property type="entry name" value="AP_endonuc_2"/>
    <property type="match status" value="1"/>
</dbReference>
<proteinExistence type="predicted"/>
<sequence>MASSVPPSPSSPPSPPPRIRVGSAPDSWGVWFPEDPRQVPWQRFLDEVAEAGYEWIELGPYGYLPSEPARLLDETGSRGLRVSAGTVFTGLHHGPGVWDATWDHVASVAALARAAGAEHLVVIPAFWRDDKTGEVLEDRTLTAAQWRDLTSLTGRLGREVRERYGLRIVFHPHADTHVDTPENVARFLDATDPDAVSLCLDTGHYAYCGGDSVALIETYGERLGYLHLKQVDTGVLAQVAAEGLPFGPAVARGVMCEPPTGVPALEPVLAAAGRLGVDLFAIVEQDMYPCEPDRPLPVARRTRRFLRGCGV</sequence>
<dbReference type="GO" id="GO:0016853">
    <property type="term" value="F:isomerase activity"/>
    <property type="evidence" value="ECO:0007669"/>
    <property type="project" value="UniProtKB-KW"/>
</dbReference>
<comment type="caution">
    <text evidence="3">The sequence shown here is derived from an EMBL/GenBank/DDBJ whole genome shotgun (WGS) entry which is preliminary data.</text>
</comment>
<dbReference type="Gene3D" id="3.20.20.150">
    <property type="entry name" value="Divalent-metal-dependent TIM barrel enzymes"/>
    <property type="match status" value="1"/>
</dbReference>
<protein>
    <submittedName>
        <fullName evidence="3">Sugar phosphate isomerase/epimerase</fullName>
    </submittedName>
</protein>
<dbReference type="SUPFAM" id="SSF51658">
    <property type="entry name" value="Xylose isomerase-like"/>
    <property type="match status" value="1"/>
</dbReference>
<dbReference type="Proteomes" id="UP001499884">
    <property type="component" value="Unassembled WGS sequence"/>
</dbReference>
<dbReference type="RefSeq" id="WP_345644052.1">
    <property type="nucleotide sequence ID" value="NZ_BAABEP010000009.1"/>
</dbReference>
<feature type="compositionally biased region" description="Pro residues" evidence="1">
    <location>
        <begin position="1"/>
        <end position="18"/>
    </location>
</feature>
<organism evidence="3 4">
    <name type="scientific">Streptomyces tremellae</name>
    <dbReference type="NCBI Taxonomy" id="1124239"/>
    <lineage>
        <taxon>Bacteria</taxon>
        <taxon>Bacillati</taxon>
        <taxon>Actinomycetota</taxon>
        <taxon>Actinomycetes</taxon>
        <taxon>Kitasatosporales</taxon>
        <taxon>Streptomycetaceae</taxon>
        <taxon>Streptomyces</taxon>
    </lineage>
</organism>
<gene>
    <name evidence="3" type="ORF">GCM10023082_19800</name>
</gene>
<dbReference type="EMBL" id="BAABEP010000009">
    <property type="protein sequence ID" value="GAA3722078.1"/>
    <property type="molecule type" value="Genomic_DNA"/>
</dbReference>
<dbReference type="InterPro" id="IPR050312">
    <property type="entry name" value="IolE/XylAMocC-like"/>
</dbReference>
<keyword evidence="4" id="KW-1185">Reference proteome</keyword>